<comment type="caution">
    <text evidence="1">The sequence shown here is derived from an EMBL/GenBank/DDBJ whole genome shotgun (WGS) entry which is preliminary data.</text>
</comment>
<evidence type="ECO:0000313" key="2">
    <source>
        <dbReference type="Proteomes" id="UP000835052"/>
    </source>
</evidence>
<gene>
    <name evidence="1" type="ORF">CAUJ_LOCUS7641</name>
</gene>
<dbReference type="EMBL" id="CAJGYM010000023">
    <property type="protein sequence ID" value="CAD6191722.1"/>
    <property type="molecule type" value="Genomic_DNA"/>
</dbReference>
<dbReference type="Proteomes" id="UP000835052">
    <property type="component" value="Unassembled WGS sequence"/>
</dbReference>
<dbReference type="AlphaFoldDB" id="A0A8S1H9C8"/>
<sequence>MWTELALESTRDASNSAGTHTYRLAATMTPHRPSSEDVAVGFTDRKEAIDKPIIFLLRGKIFKISQAKNQ</sequence>
<keyword evidence="2" id="KW-1185">Reference proteome</keyword>
<reference evidence="1" key="1">
    <citation type="submission" date="2020-10" db="EMBL/GenBank/DDBJ databases">
        <authorList>
            <person name="Kikuchi T."/>
        </authorList>
    </citation>
    <scope>NUCLEOTIDE SEQUENCE</scope>
    <source>
        <strain evidence="1">NKZ352</strain>
    </source>
</reference>
<proteinExistence type="predicted"/>
<name>A0A8S1H9C8_9PELO</name>
<evidence type="ECO:0000313" key="1">
    <source>
        <dbReference type="EMBL" id="CAD6191722.1"/>
    </source>
</evidence>
<protein>
    <submittedName>
        <fullName evidence="1">Uncharacterized protein</fullName>
    </submittedName>
</protein>
<organism evidence="1 2">
    <name type="scientific">Caenorhabditis auriculariae</name>
    <dbReference type="NCBI Taxonomy" id="2777116"/>
    <lineage>
        <taxon>Eukaryota</taxon>
        <taxon>Metazoa</taxon>
        <taxon>Ecdysozoa</taxon>
        <taxon>Nematoda</taxon>
        <taxon>Chromadorea</taxon>
        <taxon>Rhabditida</taxon>
        <taxon>Rhabditina</taxon>
        <taxon>Rhabditomorpha</taxon>
        <taxon>Rhabditoidea</taxon>
        <taxon>Rhabditidae</taxon>
        <taxon>Peloderinae</taxon>
        <taxon>Caenorhabditis</taxon>
    </lineage>
</organism>
<accession>A0A8S1H9C8</accession>